<dbReference type="EMBL" id="BMIK01000019">
    <property type="protein sequence ID" value="GGC42892.1"/>
    <property type="molecule type" value="Genomic_DNA"/>
</dbReference>
<dbReference type="InterPro" id="IPR037107">
    <property type="entry name" value="Put_OMP_sf"/>
</dbReference>
<sequence length="234" mass="26251">MFVFGELNVGALGLQLGKHVQTWIHEGMNDGDTKPPYTPRGWNLQVANGFSPALLYSLGFEKLLFPKHTLPGNRSYFDLKYGGQAMAGYYTGIQGSIALRAGLLDRRSWTRSFNPLGSMNKGGAAEKSVTPLSNDRAKFELYAFASVRPTVMLYNTMLHGSFWRKSAYTLNFEDTQPFFLEWSAGINTLIPLNPKDKYRSIDLSWVVNAGRTSELRTSYGRSHLWGAILLGYNF</sequence>
<dbReference type="Gene3D" id="2.40.128.140">
    <property type="entry name" value="Outer membrane protein"/>
    <property type="match status" value="1"/>
</dbReference>
<evidence type="ECO:0000313" key="2">
    <source>
        <dbReference type="Proteomes" id="UP000597338"/>
    </source>
</evidence>
<reference evidence="2" key="1">
    <citation type="journal article" date="2019" name="Int. J. Syst. Evol. Microbiol.">
        <title>The Global Catalogue of Microorganisms (GCM) 10K type strain sequencing project: providing services to taxonomists for standard genome sequencing and annotation.</title>
        <authorList>
            <consortium name="The Broad Institute Genomics Platform"/>
            <consortium name="The Broad Institute Genome Sequencing Center for Infectious Disease"/>
            <person name="Wu L."/>
            <person name="Ma J."/>
        </authorList>
    </citation>
    <scope>NUCLEOTIDE SEQUENCE [LARGE SCALE GENOMIC DNA]</scope>
    <source>
        <strain evidence="2">CGMCC 1.15342</strain>
    </source>
</reference>
<dbReference type="Pfam" id="PF09982">
    <property type="entry name" value="LpxR"/>
    <property type="match status" value="1"/>
</dbReference>
<protein>
    <submittedName>
        <fullName evidence="1">Uncharacterized protein</fullName>
    </submittedName>
</protein>
<accession>A0ABQ1MMM1</accession>
<organism evidence="1 2">
    <name type="scientific">Parapedobacter defluvii</name>
    <dbReference type="NCBI Taxonomy" id="2045106"/>
    <lineage>
        <taxon>Bacteria</taxon>
        <taxon>Pseudomonadati</taxon>
        <taxon>Bacteroidota</taxon>
        <taxon>Sphingobacteriia</taxon>
        <taxon>Sphingobacteriales</taxon>
        <taxon>Sphingobacteriaceae</taxon>
        <taxon>Parapedobacter</taxon>
    </lineage>
</organism>
<evidence type="ECO:0000313" key="1">
    <source>
        <dbReference type="EMBL" id="GGC42892.1"/>
    </source>
</evidence>
<dbReference type="Proteomes" id="UP000597338">
    <property type="component" value="Unassembled WGS sequence"/>
</dbReference>
<gene>
    <name evidence="1" type="ORF">GCM10011386_38970</name>
</gene>
<name>A0ABQ1MMM1_9SPHI</name>
<keyword evidence="2" id="KW-1185">Reference proteome</keyword>
<proteinExistence type="predicted"/>
<dbReference type="InterPro" id="IPR018707">
    <property type="entry name" value="LpxR"/>
</dbReference>
<comment type="caution">
    <text evidence="1">The sequence shown here is derived from an EMBL/GenBank/DDBJ whole genome shotgun (WGS) entry which is preliminary data.</text>
</comment>